<keyword evidence="2" id="KW-0732">Signal</keyword>
<keyword evidence="4" id="KW-1185">Reference proteome</keyword>
<accession>A0A4R3ICQ4</accession>
<dbReference type="RefSeq" id="WP_132700320.1">
    <property type="nucleotide sequence ID" value="NZ_SLZR01000003.1"/>
</dbReference>
<dbReference type="EMBL" id="SLZR01000003">
    <property type="protein sequence ID" value="TCS42395.1"/>
    <property type="molecule type" value="Genomic_DNA"/>
</dbReference>
<reference evidence="3 4" key="1">
    <citation type="submission" date="2019-03" db="EMBL/GenBank/DDBJ databases">
        <title>Genomic Encyclopedia of Archaeal and Bacterial Type Strains, Phase II (KMG-II): from individual species to whole genera.</title>
        <authorList>
            <person name="Goeker M."/>
        </authorList>
    </citation>
    <scope>NUCLEOTIDE SEQUENCE [LARGE SCALE GENOMIC DNA]</scope>
    <source>
        <strain evidence="3 4">DSM 15388</strain>
    </source>
</reference>
<feature type="compositionally biased region" description="Polar residues" evidence="1">
    <location>
        <begin position="22"/>
        <end position="35"/>
    </location>
</feature>
<dbReference type="Proteomes" id="UP000295793">
    <property type="component" value="Unassembled WGS sequence"/>
</dbReference>
<name>A0A4R3ICQ4_9GAMM</name>
<dbReference type="AlphaFoldDB" id="A0A4R3ICQ4"/>
<feature type="region of interest" description="Disordered" evidence="1">
    <location>
        <begin position="22"/>
        <end position="42"/>
    </location>
</feature>
<evidence type="ECO:0000313" key="3">
    <source>
        <dbReference type="EMBL" id="TCS42395.1"/>
    </source>
</evidence>
<evidence type="ECO:0008006" key="5">
    <source>
        <dbReference type="Google" id="ProtNLM"/>
    </source>
</evidence>
<evidence type="ECO:0000256" key="2">
    <source>
        <dbReference type="SAM" id="SignalP"/>
    </source>
</evidence>
<organism evidence="3 4">
    <name type="scientific">Reinekea marinisedimentorum</name>
    <dbReference type="NCBI Taxonomy" id="230495"/>
    <lineage>
        <taxon>Bacteria</taxon>
        <taxon>Pseudomonadati</taxon>
        <taxon>Pseudomonadota</taxon>
        <taxon>Gammaproteobacteria</taxon>
        <taxon>Oceanospirillales</taxon>
        <taxon>Saccharospirillaceae</taxon>
        <taxon>Reinekea</taxon>
    </lineage>
</organism>
<comment type="caution">
    <text evidence="3">The sequence shown here is derived from an EMBL/GenBank/DDBJ whole genome shotgun (WGS) entry which is preliminary data.</text>
</comment>
<gene>
    <name evidence="3" type="ORF">BCF53_10356</name>
</gene>
<proteinExistence type="predicted"/>
<evidence type="ECO:0000256" key="1">
    <source>
        <dbReference type="SAM" id="MobiDB-lite"/>
    </source>
</evidence>
<feature type="chain" id="PRO_5020600810" description="Lipoprotein" evidence="2">
    <location>
        <begin position="20"/>
        <end position="149"/>
    </location>
</feature>
<dbReference type="PROSITE" id="PS51257">
    <property type="entry name" value="PROKAR_LIPOPROTEIN"/>
    <property type="match status" value="1"/>
</dbReference>
<sequence length="149" mass="16331">MRMLCLMFTLSLVACMPEADPSQESASTATSSPQPGATEAPAAEATVAITDLKVTDEFNFHTQNSFSLSVSKAAESQAVYLKVYFSEQQASNLLIEQVLTEADVVLEGLYPARTEVLIAAWFDQYQQPLGNMSWQLDRESGSQLELTLE</sequence>
<feature type="signal peptide" evidence="2">
    <location>
        <begin position="1"/>
        <end position="19"/>
    </location>
</feature>
<evidence type="ECO:0000313" key="4">
    <source>
        <dbReference type="Proteomes" id="UP000295793"/>
    </source>
</evidence>
<protein>
    <recommendedName>
        <fullName evidence="5">Lipoprotein</fullName>
    </recommendedName>
</protein>